<evidence type="ECO:0000256" key="4">
    <source>
        <dbReference type="ARBA" id="ARBA00022679"/>
    </source>
</evidence>
<comment type="function">
    <text evidence="5">The purine nucleoside phosphorylases catalyze the phosphorolytic breakdown of the N-glycosidic bond in the beta-(deoxy)ribonucleoside molecules, with the formation of the corresponding free purine bases and pentose-1-phosphate.</text>
</comment>
<evidence type="ECO:0000256" key="6">
    <source>
        <dbReference type="PIRSR" id="PIRSR000477-2"/>
    </source>
</evidence>
<feature type="binding site" evidence="6">
    <location>
        <position position="212"/>
    </location>
    <ligand>
        <name>phosphate</name>
        <dbReference type="ChEBI" id="CHEBI:43474"/>
    </ligand>
</feature>
<feature type="binding site" evidence="6">
    <location>
        <position position="235"/>
    </location>
    <ligand>
        <name>a purine D-ribonucleoside</name>
        <dbReference type="ChEBI" id="CHEBI:142355"/>
    </ligand>
</feature>
<protein>
    <recommendedName>
        <fullName evidence="5">Purine nucleoside phosphorylase</fullName>
        <ecNumber evidence="5">2.4.2.1</ecNumber>
    </recommendedName>
    <alternativeName>
        <fullName evidence="5">Inosine-guanosine phosphorylase</fullName>
    </alternativeName>
</protein>
<reference evidence="8 9" key="1">
    <citation type="journal article" date="2016" name="Front. Microbiol.">
        <title>Fuerstia marisgermanicae gen. nov., sp. nov., an Unusual Member of the Phylum Planctomycetes from the German Wadden Sea.</title>
        <authorList>
            <person name="Kohn T."/>
            <person name="Heuer A."/>
            <person name="Jogler M."/>
            <person name="Vollmers J."/>
            <person name="Boedeker C."/>
            <person name="Bunk B."/>
            <person name="Rast P."/>
            <person name="Borchert D."/>
            <person name="Glockner I."/>
            <person name="Freese H.M."/>
            <person name="Klenk H.P."/>
            <person name="Overmann J."/>
            <person name="Kaster A.K."/>
            <person name="Rohde M."/>
            <person name="Wiegand S."/>
            <person name="Jogler C."/>
        </authorList>
    </citation>
    <scope>NUCLEOTIDE SEQUENCE [LARGE SCALE GENOMIC DNA]</scope>
    <source>
        <strain evidence="8 9">NH11</strain>
    </source>
</reference>
<evidence type="ECO:0000313" key="8">
    <source>
        <dbReference type="EMBL" id="APZ90834.1"/>
    </source>
</evidence>
<dbReference type="SUPFAM" id="SSF53167">
    <property type="entry name" value="Purine and uridine phosphorylases"/>
    <property type="match status" value="1"/>
</dbReference>
<keyword evidence="3 5" id="KW-0328">Glycosyltransferase</keyword>
<feature type="binding site" evidence="6">
    <location>
        <begin position="89"/>
        <end position="91"/>
    </location>
    <ligand>
        <name>phosphate</name>
        <dbReference type="ChEBI" id="CHEBI:43474"/>
    </ligand>
</feature>
<dbReference type="OrthoDB" id="1523230at2"/>
<dbReference type="EC" id="2.4.2.1" evidence="5"/>
<organism evidence="8 9">
    <name type="scientific">Fuerstiella marisgermanici</name>
    <dbReference type="NCBI Taxonomy" id="1891926"/>
    <lineage>
        <taxon>Bacteria</taxon>
        <taxon>Pseudomonadati</taxon>
        <taxon>Planctomycetota</taxon>
        <taxon>Planctomycetia</taxon>
        <taxon>Planctomycetales</taxon>
        <taxon>Planctomycetaceae</taxon>
        <taxon>Fuerstiella</taxon>
    </lineage>
</organism>
<evidence type="ECO:0000256" key="5">
    <source>
        <dbReference type="PIRNR" id="PIRNR000477"/>
    </source>
</evidence>
<dbReference type="Pfam" id="PF01048">
    <property type="entry name" value="PNP_UDP_1"/>
    <property type="match status" value="1"/>
</dbReference>
<feature type="binding site" evidence="6">
    <location>
        <position position="193"/>
    </location>
    <ligand>
        <name>a purine D-ribonucleoside</name>
        <dbReference type="ChEBI" id="CHEBI:142355"/>
    </ligand>
</feature>
<dbReference type="Gene3D" id="3.40.50.1580">
    <property type="entry name" value="Nucleoside phosphorylase domain"/>
    <property type="match status" value="1"/>
</dbReference>
<feature type="domain" description="Nucleoside phosphorylase" evidence="7">
    <location>
        <begin position="32"/>
        <end position="256"/>
    </location>
</feature>
<dbReference type="PIRSF" id="PIRSF000477">
    <property type="entry name" value="PurNPase"/>
    <property type="match status" value="1"/>
</dbReference>
<evidence type="ECO:0000256" key="2">
    <source>
        <dbReference type="ARBA" id="ARBA00006751"/>
    </source>
</evidence>
<feature type="binding site" evidence="6">
    <location>
        <position position="69"/>
    </location>
    <ligand>
        <name>phosphate</name>
        <dbReference type="ChEBI" id="CHEBI:43474"/>
    </ligand>
</feature>
<evidence type="ECO:0000313" key="9">
    <source>
        <dbReference type="Proteomes" id="UP000187735"/>
    </source>
</evidence>
<evidence type="ECO:0000256" key="3">
    <source>
        <dbReference type="ARBA" id="ARBA00022676"/>
    </source>
</evidence>
<gene>
    <name evidence="8" type="primary">punA_1</name>
    <name evidence="8" type="ORF">Fuma_00418</name>
</gene>
<dbReference type="InterPro" id="IPR035994">
    <property type="entry name" value="Nucleoside_phosphorylase_sf"/>
</dbReference>
<dbReference type="GO" id="GO:0005737">
    <property type="term" value="C:cytoplasm"/>
    <property type="evidence" value="ECO:0007669"/>
    <property type="project" value="TreeGrafter"/>
</dbReference>
<name>A0A1P8W9V1_9PLAN</name>
<dbReference type="PANTHER" id="PTHR11904">
    <property type="entry name" value="METHYLTHIOADENOSINE/PURINE NUCLEOSIDE PHOSPHORYLASE"/>
    <property type="match status" value="1"/>
</dbReference>
<proteinExistence type="inferred from homology"/>
<sequence length="273" mass="28692">MPTSLSDCKPAARELQRIAQAGGLNPQFHTAVILGSGLGSPGEIAMADGGIAVNYADLPHLPTSNVAGHAGRVVIGSGHLSGVLLFQGRVHSYEGHSLEKVTFVARMLAQLSVQRLIVTNAAGGIAAAFRPGDLMLIDGHWSFANVQLRHGDARGRSCGRLWSPQLIERAKSINTPLTLHCGVYAMMSGPCYETPAEVRMLQTLGVDAVGMSTVPESIVAAERGIDVLGVSCITNVASGLSDAPLDHSEVAHVAGSIDDAFTAWLFELLRLLK</sequence>
<comment type="similarity">
    <text evidence="2 5">Belongs to the PNP/MTAP phosphorylase family.</text>
</comment>
<keyword evidence="9" id="KW-1185">Reference proteome</keyword>
<dbReference type="UniPathway" id="UPA00606"/>
<evidence type="ECO:0000256" key="1">
    <source>
        <dbReference type="ARBA" id="ARBA00005058"/>
    </source>
</evidence>
<dbReference type="NCBIfam" id="NF006054">
    <property type="entry name" value="PRK08202.1"/>
    <property type="match status" value="1"/>
</dbReference>
<accession>A0A1P8W9V1</accession>
<feature type="binding site" evidence="6">
    <location>
        <position position="121"/>
    </location>
    <ligand>
        <name>phosphate</name>
        <dbReference type="ChEBI" id="CHEBI:43474"/>
    </ligand>
</feature>
<dbReference type="NCBIfam" id="TIGR01697">
    <property type="entry name" value="PNPH-PUNA-XAPA"/>
    <property type="match status" value="1"/>
</dbReference>
<feature type="binding site" evidence="6">
    <location>
        <position position="36"/>
    </location>
    <ligand>
        <name>phosphate</name>
        <dbReference type="ChEBI" id="CHEBI:43474"/>
    </ligand>
</feature>
<dbReference type="STRING" id="1891926.Fuma_00418"/>
<dbReference type="AlphaFoldDB" id="A0A1P8W9V1"/>
<dbReference type="CDD" id="cd09009">
    <property type="entry name" value="PNP-EcPNPII_like"/>
    <property type="match status" value="1"/>
</dbReference>
<dbReference type="KEGG" id="fmr:Fuma_00418"/>
<keyword evidence="4 5" id="KW-0808">Transferase</keyword>
<dbReference type="GO" id="GO:0004731">
    <property type="term" value="F:purine-nucleoside phosphorylase activity"/>
    <property type="evidence" value="ECO:0007669"/>
    <property type="project" value="UniProtKB-EC"/>
</dbReference>
<dbReference type="InterPro" id="IPR011268">
    <property type="entry name" value="Purine_phosphorylase"/>
</dbReference>
<dbReference type="Proteomes" id="UP000187735">
    <property type="component" value="Chromosome"/>
</dbReference>
<dbReference type="RefSeq" id="WP_083731734.1">
    <property type="nucleotide sequence ID" value="NZ_CP017641.1"/>
</dbReference>
<dbReference type="InterPro" id="IPR000845">
    <property type="entry name" value="Nucleoside_phosphorylase_d"/>
</dbReference>
<evidence type="ECO:0000259" key="7">
    <source>
        <dbReference type="Pfam" id="PF01048"/>
    </source>
</evidence>
<dbReference type="PANTHER" id="PTHR11904:SF9">
    <property type="entry name" value="PURINE NUCLEOSIDE PHOSPHORYLASE-RELATED"/>
    <property type="match status" value="1"/>
</dbReference>
<comment type="pathway">
    <text evidence="1 5">Purine metabolism; purine nucleoside salvage.</text>
</comment>
<dbReference type="EMBL" id="CP017641">
    <property type="protein sequence ID" value="APZ90834.1"/>
    <property type="molecule type" value="Genomic_DNA"/>
</dbReference>
<dbReference type="GO" id="GO:0009116">
    <property type="term" value="P:nucleoside metabolic process"/>
    <property type="evidence" value="ECO:0007669"/>
    <property type="project" value="InterPro"/>
</dbReference>